<reference evidence="3" key="2">
    <citation type="journal article" date="2022" name="Microb. Genom.">
        <title>A chromosome-scale genome assembly of the tomato pathogen Cladosporium fulvum reveals a compartmentalized genome architecture and the presence of a dispensable chromosome.</title>
        <authorList>
            <person name="Zaccaron A.Z."/>
            <person name="Chen L.H."/>
            <person name="Samaras A."/>
            <person name="Stergiopoulos I."/>
        </authorList>
    </citation>
    <scope>NUCLEOTIDE SEQUENCE</scope>
    <source>
        <strain evidence="3">Race5_Kim</strain>
    </source>
</reference>
<protein>
    <recommendedName>
        <fullName evidence="2">SWR1-complex protein 3 domain-containing protein</fullName>
    </recommendedName>
</protein>
<feature type="region of interest" description="Disordered" evidence="1">
    <location>
        <begin position="491"/>
        <end position="587"/>
    </location>
</feature>
<reference evidence="3" key="1">
    <citation type="submission" date="2021-12" db="EMBL/GenBank/DDBJ databases">
        <authorList>
            <person name="Zaccaron A."/>
            <person name="Stergiopoulos I."/>
        </authorList>
    </citation>
    <scope>NUCLEOTIDE SEQUENCE</scope>
    <source>
        <strain evidence="3">Race5_Kim</strain>
    </source>
</reference>
<dbReference type="GO" id="GO:0000812">
    <property type="term" value="C:Swr1 complex"/>
    <property type="evidence" value="ECO:0007669"/>
    <property type="project" value="InterPro"/>
</dbReference>
<dbReference type="KEGG" id="ffu:CLAFUR5_01324"/>
<feature type="region of interest" description="Disordered" evidence="1">
    <location>
        <begin position="1"/>
        <end position="82"/>
    </location>
</feature>
<feature type="compositionally biased region" description="Low complexity" evidence="1">
    <location>
        <begin position="331"/>
        <end position="343"/>
    </location>
</feature>
<dbReference type="Proteomes" id="UP000756132">
    <property type="component" value="Chromosome 1"/>
</dbReference>
<dbReference type="InterPro" id="IPR057558">
    <property type="entry name" value="Swc3_dom"/>
</dbReference>
<feature type="region of interest" description="Disordered" evidence="1">
    <location>
        <begin position="120"/>
        <end position="144"/>
    </location>
</feature>
<evidence type="ECO:0000313" key="3">
    <source>
        <dbReference type="EMBL" id="UJO10768.1"/>
    </source>
</evidence>
<feature type="compositionally biased region" description="Low complexity" evidence="1">
    <location>
        <begin position="33"/>
        <end position="50"/>
    </location>
</feature>
<dbReference type="GO" id="GO:0140849">
    <property type="term" value="F:ATP-dependent H2AZ histone chaperone activity"/>
    <property type="evidence" value="ECO:0007669"/>
    <property type="project" value="InterPro"/>
</dbReference>
<accession>A0A9Q8P2A6</accession>
<feature type="compositionally biased region" description="Pro residues" evidence="1">
    <location>
        <begin position="344"/>
        <end position="354"/>
    </location>
</feature>
<dbReference type="PANTHER" id="PTHR28108">
    <property type="entry name" value="SWR1-COMPLEX PROTEIN 3"/>
    <property type="match status" value="1"/>
</dbReference>
<dbReference type="GeneID" id="71981202"/>
<sequence>MVPIVLPEPRTGAKRGAGSRPKSATPAAKKQRLSSTATPSSTTPLTRSPAVDSPAPERRQPRLPAKVLDTRPLPSLSEAQPFALPNEEYQSMAASAVLSASLDRSRAKWTGEGIFKKHWVKPESGRNAKPPPPGNPEMKSMKHKGECRIRLEPHIFTADVYVADQVRQPAPPKQQLHPQTHRPVQQQPQNRALPPLQPGRPQPMQNGSASPFSQATPAAGPRAPQATSGPSPAPPQQSNKQPQADPVISMLASRASSDAELKALMKQVATGNATPDQLRIFQRHIDELTAIISQQNEEEEHRKAKAAQSSDSIQYDGAADSRPAVPAQGRPIQPQQPIHLQPVASPPYPQPQPPLTFQQQPPAWTPPAPNSNAVLLSFAPCGGSDDRFLFPQYGILESLSPQHLLISFMVTKKGREAADTTGLDLDKEFWQPVTMMIEVMYGKEEILNCVRRWVKPEDEVRKHMEDVMKRCERAPLSYLAVRLPFKGAVSLPESEEASKETTPAAEEKIKTKMAGPAKKRASLLSKSVSEPTKSAGEAESQTTVAGASQTLDGASDPKATSDTAQAETPEGGRPRRTVRKSVRISEG</sequence>
<feature type="region of interest" description="Disordered" evidence="1">
    <location>
        <begin position="296"/>
        <end position="368"/>
    </location>
</feature>
<gene>
    <name evidence="3" type="ORF">CLAFUR5_01324</name>
</gene>
<dbReference type="InterPro" id="IPR037651">
    <property type="entry name" value="Swc3"/>
</dbReference>
<dbReference type="EMBL" id="CP090163">
    <property type="protein sequence ID" value="UJO10768.1"/>
    <property type="molecule type" value="Genomic_DNA"/>
</dbReference>
<feature type="compositionally biased region" description="Polar residues" evidence="1">
    <location>
        <begin position="539"/>
        <end position="566"/>
    </location>
</feature>
<dbReference type="RefSeq" id="XP_047755134.1">
    <property type="nucleotide sequence ID" value="XM_047900472.1"/>
</dbReference>
<dbReference type="PANTHER" id="PTHR28108:SF1">
    <property type="entry name" value="SWR1-COMPLEX PROTEIN 3"/>
    <property type="match status" value="1"/>
</dbReference>
<dbReference type="Pfam" id="PF24707">
    <property type="entry name" value="Swc3"/>
    <property type="match status" value="1"/>
</dbReference>
<feature type="compositionally biased region" description="Basic residues" evidence="1">
    <location>
        <begin position="574"/>
        <end position="587"/>
    </location>
</feature>
<feature type="domain" description="SWR1-complex protein 3" evidence="2">
    <location>
        <begin position="65"/>
        <end position="163"/>
    </location>
</feature>
<evidence type="ECO:0000313" key="4">
    <source>
        <dbReference type="Proteomes" id="UP000756132"/>
    </source>
</evidence>
<dbReference type="OrthoDB" id="5338195at2759"/>
<evidence type="ECO:0000256" key="1">
    <source>
        <dbReference type="SAM" id="MobiDB-lite"/>
    </source>
</evidence>
<feature type="compositionally biased region" description="Polar residues" evidence="1">
    <location>
        <begin position="225"/>
        <end position="242"/>
    </location>
</feature>
<evidence type="ECO:0000259" key="2">
    <source>
        <dbReference type="Pfam" id="PF24707"/>
    </source>
</evidence>
<name>A0A9Q8P2A6_PASFU</name>
<dbReference type="AlphaFoldDB" id="A0A9Q8P2A6"/>
<proteinExistence type="predicted"/>
<keyword evidence="4" id="KW-1185">Reference proteome</keyword>
<organism evidence="3 4">
    <name type="scientific">Passalora fulva</name>
    <name type="common">Tomato leaf mold</name>
    <name type="synonym">Cladosporium fulvum</name>
    <dbReference type="NCBI Taxonomy" id="5499"/>
    <lineage>
        <taxon>Eukaryota</taxon>
        <taxon>Fungi</taxon>
        <taxon>Dikarya</taxon>
        <taxon>Ascomycota</taxon>
        <taxon>Pezizomycotina</taxon>
        <taxon>Dothideomycetes</taxon>
        <taxon>Dothideomycetidae</taxon>
        <taxon>Mycosphaerellales</taxon>
        <taxon>Mycosphaerellaceae</taxon>
        <taxon>Fulvia</taxon>
    </lineage>
</organism>
<feature type="region of interest" description="Disordered" evidence="1">
    <location>
        <begin position="162"/>
        <end position="254"/>
    </location>
</feature>
<feature type="compositionally biased region" description="Polar residues" evidence="1">
    <location>
        <begin position="203"/>
        <end position="216"/>
    </location>
</feature>
<feature type="compositionally biased region" description="Polar residues" evidence="1">
    <location>
        <begin position="176"/>
        <end position="190"/>
    </location>
</feature>